<keyword evidence="2 4" id="KW-0808">Transferase</keyword>
<dbReference type="PANTHER" id="PTHR30420:SF1">
    <property type="entry name" value="ARGININE N-SUCCINYLTRANSFERASE"/>
    <property type="match status" value="1"/>
</dbReference>
<dbReference type="Pfam" id="PF04958">
    <property type="entry name" value="AstA"/>
    <property type="match status" value="1"/>
</dbReference>
<dbReference type="InterPro" id="IPR016181">
    <property type="entry name" value="Acyl_CoA_acyltransferase"/>
</dbReference>
<dbReference type="NCBIfam" id="TIGR03243">
    <property type="entry name" value="arg_catab_AOST"/>
    <property type="match status" value="1"/>
</dbReference>
<dbReference type="Gene3D" id="2.40.40.20">
    <property type="match status" value="1"/>
</dbReference>
<comment type="caution">
    <text evidence="4">The sequence shown here is derived from an EMBL/GenBank/DDBJ whole genome shotgun (WGS) entry which is preliminary data.</text>
</comment>
<evidence type="ECO:0000313" key="5">
    <source>
        <dbReference type="Proteomes" id="UP000325122"/>
    </source>
</evidence>
<keyword evidence="1" id="KW-0056">Arginine metabolism</keyword>
<gene>
    <name evidence="4" type="ORF">F1654_12725</name>
</gene>
<dbReference type="AlphaFoldDB" id="A0A5M6Z9A4"/>
<dbReference type="GO" id="GO:0008791">
    <property type="term" value="F:arginine N-succinyltransferase activity"/>
    <property type="evidence" value="ECO:0007669"/>
    <property type="project" value="InterPro"/>
</dbReference>
<keyword evidence="3" id="KW-0012">Acyltransferase</keyword>
<accession>A0A5M6Z9A4</accession>
<evidence type="ECO:0000256" key="1">
    <source>
        <dbReference type="ARBA" id="ARBA00022503"/>
    </source>
</evidence>
<sequence>MLVVRAARSGDVDGFLKLAGAAGPGFTSLALPDDALAAKLAASEAAFDGRLSDPCDCSYQLMLEDTETGAILGTSAVKAMVGIKKPYFDFKIFTFAQASKEANRRFDMDAMLLVNDFAGSTEVGSLFVSDEARGAGAGSLTAKARYMLVASARERFGKRILSELRGVVDEKGDSIFFEHVTRPFFKMSFEEADRLSAATDNQFILDLMPSHLIYLDLLPREARAVIGKTHPHGVNALRLLEAEGLRYERYIDIFDGGPLVSCGTDEVRTIRDSQRVSVADGPLGGGRVRALVSNDRIGDFRCIYADITPGEGAAALSPEACRALDVTAGEPVRIWTKDTVS</sequence>
<dbReference type="EMBL" id="VWOJ01000005">
    <property type="protein sequence ID" value="KAA5800925.1"/>
    <property type="molecule type" value="Genomic_DNA"/>
</dbReference>
<protein>
    <submittedName>
        <fullName evidence="4">Arginine N-succinyltransferase</fullName>
    </submittedName>
</protein>
<dbReference type="Proteomes" id="UP000325122">
    <property type="component" value="Unassembled WGS sequence"/>
</dbReference>
<keyword evidence="5" id="KW-1185">Reference proteome</keyword>
<dbReference type="RefSeq" id="WP_150023944.1">
    <property type="nucleotide sequence ID" value="NZ_VWOJ01000005.1"/>
</dbReference>
<dbReference type="PANTHER" id="PTHR30420">
    <property type="entry name" value="N-SUCCINYLARGININE DIHYDROLASE"/>
    <property type="match status" value="1"/>
</dbReference>
<evidence type="ECO:0000256" key="3">
    <source>
        <dbReference type="ARBA" id="ARBA00023315"/>
    </source>
</evidence>
<dbReference type="SUPFAM" id="SSF55729">
    <property type="entry name" value="Acyl-CoA N-acyltransferases (Nat)"/>
    <property type="match status" value="1"/>
</dbReference>
<name>A0A5M6Z9A4_9PROT</name>
<evidence type="ECO:0000256" key="2">
    <source>
        <dbReference type="ARBA" id="ARBA00022679"/>
    </source>
</evidence>
<proteinExistence type="predicted"/>
<organism evidence="4 5">
    <name type="scientific">Alkalicaulis satelles</name>
    <dbReference type="NCBI Taxonomy" id="2609175"/>
    <lineage>
        <taxon>Bacteria</taxon>
        <taxon>Pseudomonadati</taxon>
        <taxon>Pseudomonadota</taxon>
        <taxon>Alphaproteobacteria</taxon>
        <taxon>Maricaulales</taxon>
        <taxon>Maricaulaceae</taxon>
        <taxon>Alkalicaulis</taxon>
    </lineage>
</organism>
<dbReference type="GO" id="GO:0006527">
    <property type="term" value="P:L-arginine catabolic process"/>
    <property type="evidence" value="ECO:0007669"/>
    <property type="project" value="InterPro"/>
</dbReference>
<evidence type="ECO:0000313" key="4">
    <source>
        <dbReference type="EMBL" id="KAA5800925.1"/>
    </source>
</evidence>
<dbReference type="InterPro" id="IPR007041">
    <property type="entry name" value="Arg_succinylTrfase_AstA/AruG"/>
</dbReference>
<reference evidence="4 5" key="1">
    <citation type="submission" date="2019-09" db="EMBL/GenBank/DDBJ databases">
        <authorList>
            <person name="Kevbrin V."/>
            <person name="Grouzdev D.S."/>
        </authorList>
    </citation>
    <scope>NUCLEOTIDE SEQUENCE [LARGE SCALE GENOMIC DNA]</scope>
    <source>
        <strain evidence="4 5">G-192</strain>
    </source>
</reference>